<keyword evidence="8" id="KW-1185">Reference proteome</keyword>
<dbReference type="Pfam" id="PF01406">
    <property type="entry name" value="tRNA-synt_1e"/>
    <property type="match status" value="2"/>
</dbReference>
<dbReference type="GO" id="GO:0006423">
    <property type="term" value="P:cysteinyl-tRNA aminoacylation"/>
    <property type="evidence" value="ECO:0007669"/>
    <property type="project" value="TreeGrafter"/>
</dbReference>
<evidence type="ECO:0000256" key="2">
    <source>
        <dbReference type="ARBA" id="ARBA00022598"/>
    </source>
</evidence>
<evidence type="ECO:0000313" key="7">
    <source>
        <dbReference type="EMBL" id="MBB4071888.1"/>
    </source>
</evidence>
<keyword evidence="4" id="KW-0067">ATP-binding</keyword>
<dbReference type="GO" id="GO:0005829">
    <property type="term" value="C:cytosol"/>
    <property type="evidence" value="ECO:0007669"/>
    <property type="project" value="TreeGrafter"/>
</dbReference>
<dbReference type="Proteomes" id="UP000571183">
    <property type="component" value="Unassembled WGS sequence"/>
</dbReference>
<dbReference type="Gene3D" id="3.40.50.620">
    <property type="entry name" value="HUPs"/>
    <property type="match status" value="1"/>
</dbReference>
<dbReference type="PRINTS" id="PR00983">
    <property type="entry name" value="TRNASYNTHCYS"/>
</dbReference>
<evidence type="ECO:0000256" key="4">
    <source>
        <dbReference type="ARBA" id="ARBA00022840"/>
    </source>
</evidence>
<organism evidence="7 8">
    <name type="scientific">Canibacter oris</name>
    <dbReference type="NCBI Taxonomy" id="1365628"/>
    <lineage>
        <taxon>Bacteria</taxon>
        <taxon>Bacillati</taxon>
        <taxon>Actinomycetota</taxon>
        <taxon>Actinomycetes</taxon>
        <taxon>Micrococcales</taxon>
        <taxon>Microbacteriaceae</taxon>
        <taxon>Canibacter</taxon>
    </lineage>
</organism>
<evidence type="ECO:0000313" key="8">
    <source>
        <dbReference type="Proteomes" id="UP000571183"/>
    </source>
</evidence>
<evidence type="ECO:0000256" key="5">
    <source>
        <dbReference type="SAM" id="MobiDB-lite"/>
    </source>
</evidence>
<feature type="domain" description="tRNA synthetases class I catalytic" evidence="6">
    <location>
        <begin position="32"/>
        <end position="158"/>
    </location>
</feature>
<dbReference type="Gene3D" id="1.20.120.640">
    <property type="entry name" value="Anticodon-binding domain of a subclass of class I aminoacyl-tRNA synthetases"/>
    <property type="match status" value="1"/>
</dbReference>
<sequence length="457" mass="50303">MRTWSEPRFHSLGSEGIMPRFYNSATARFEHAPLQDNKATLYVCGITPYDATHLGHAFTYLTFDLMQRAWLDAGVDVVYAQNITDVDDPLLERAQATKVKWRDLAAEQIALFRSDMHSLAMLPPQHYVPVTEQITEIAAAVQTLLDKGFAYRLPVHDVPPEAVAAAPPAGESQGSAAATTTSPAPDAPATTKYDIYFDHQAVSAAGVWQLGDVIKLLPEEYLRLSELRGGDPAREGKHHPLDPLLWRAKRKGEPSWETVLGKGRPGWHIECSVIAAQCLGTPFTVQGGGEDLRFPHHEFSAANAAALYDTPLAHIYSHVALVSYQGHKMSKSRGNLVFVHKLLRAGYSGSEIRLALLNHHYRSSWEWFDQDIVAAKQRLALWEAGFKEPGSDPQTAIEVVAQLRAALANDLDTPLMLGIINQAAQTGVDDPDYLVKAVENLLGVTIYSTPETGMIEL</sequence>
<dbReference type="RefSeq" id="WP_183304845.1">
    <property type="nucleotide sequence ID" value="NZ_JACIFD010000011.1"/>
</dbReference>
<evidence type="ECO:0000256" key="3">
    <source>
        <dbReference type="ARBA" id="ARBA00022741"/>
    </source>
</evidence>
<keyword evidence="3" id="KW-0547">Nucleotide-binding</keyword>
<comment type="subunit">
    <text evidence="1">Monomer.</text>
</comment>
<protein>
    <submittedName>
        <fullName evidence="7">L-cysteine:1D-myo-inositol 2-amino-2-deoxy-alpha-D-glucopyranoside ligase</fullName>
        <ecNumber evidence="7">6.3.1.13</ecNumber>
    </submittedName>
</protein>
<reference evidence="7" key="1">
    <citation type="submission" date="2020-08" db="EMBL/GenBank/DDBJ databases">
        <title>Sequencing the genomes of 1000 actinobacteria strains.</title>
        <authorList>
            <person name="Klenk H.-P."/>
        </authorList>
    </citation>
    <scope>NUCLEOTIDE SEQUENCE [LARGE SCALE GENOMIC DNA]</scope>
    <source>
        <strain evidence="7">DSM 27064</strain>
    </source>
</reference>
<dbReference type="PANTHER" id="PTHR10890:SF3">
    <property type="entry name" value="CYSTEINE--TRNA LIGASE, CYTOPLASMIC"/>
    <property type="match status" value="1"/>
</dbReference>
<dbReference type="EMBL" id="JACIFD010000011">
    <property type="protein sequence ID" value="MBB4071888.1"/>
    <property type="molecule type" value="Genomic_DNA"/>
</dbReference>
<gene>
    <name evidence="7" type="ORF">F5897_001207</name>
</gene>
<dbReference type="AlphaFoldDB" id="A0A840DPD9"/>
<feature type="domain" description="tRNA synthetases class I catalytic" evidence="6">
    <location>
        <begin position="232"/>
        <end position="376"/>
    </location>
</feature>
<dbReference type="GO" id="GO:0005524">
    <property type="term" value="F:ATP binding"/>
    <property type="evidence" value="ECO:0007669"/>
    <property type="project" value="UniProtKB-KW"/>
</dbReference>
<dbReference type="InterPro" id="IPR032678">
    <property type="entry name" value="tRNA-synt_1_cat_dom"/>
</dbReference>
<comment type="caution">
    <text evidence="7">The sequence shown here is derived from an EMBL/GenBank/DDBJ whole genome shotgun (WGS) entry which is preliminary data.</text>
</comment>
<keyword evidence="2 7" id="KW-0436">Ligase</keyword>
<feature type="region of interest" description="Disordered" evidence="5">
    <location>
        <begin position="162"/>
        <end position="185"/>
    </location>
</feature>
<evidence type="ECO:0000259" key="6">
    <source>
        <dbReference type="Pfam" id="PF01406"/>
    </source>
</evidence>
<dbReference type="InterPro" id="IPR024909">
    <property type="entry name" value="Cys-tRNA/MSH_ligase"/>
</dbReference>
<name>A0A840DPD9_9MICO</name>
<dbReference type="EC" id="6.3.1.13" evidence="7"/>
<dbReference type="SUPFAM" id="SSF52374">
    <property type="entry name" value="Nucleotidylyl transferase"/>
    <property type="match status" value="1"/>
</dbReference>
<dbReference type="GO" id="GO:0035446">
    <property type="term" value="F:cysteine-glucosaminylinositol ligase activity"/>
    <property type="evidence" value="ECO:0007669"/>
    <property type="project" value="UniProtKB-EC"/>
</dbReference>
<proteinExistence type="predicted"/>
<dbReference type="PANTHER" id="PTHR10890">
    <property type="entry name" value="CYSTEINYL-TRNA SYNTHETASE"/>
    <property type="match status" value="1"/>
</dbReference>
<dbReference type="GO" id="GO:0004817">
    <property type="term" value="F:cysteine-tRNA ligase activity"/>
    <property type="evidence" value="ECO:0007669"/>
    <property type="project" value="TreeGrafter"/>
</dbReference>
<evidence type="ECO:0000256" key="1">
    <source>
        <dbReference type="ARBA" id="ARBA00011245"/>
    </source>
</evidence>
<accession>A0A840DPD9</accession>
<dbReference type="InterPro" id="IPR014729">
    <property type="entry name" value="Rossmann-like_a/b/a_fold"/>
</dbReference>